<feature type="compositionally biased region" description="Low complexity" evidence="3">
    <location>
        <begin position="30"/>
        <end position="41"/>
    </location>
</feature>
<dbReference type="PROSITE" id="PS51450">
    <property type="entry name" value="LRR"/>
    <property type="match status" value="4"/>
</dbReference>
<dbReference type="Pfam" id="PF12799">
    <property type="entry name" value="LRR_4"/>
    <property type="match status" value="1"/>
</dbReference>
<feature type="compositionally biased region" description="Polar residues" evidence="3">
    <location>
        <begin position="42"/>
        <end position="54"/>
    </location>
</feature>
<keyword evidence="1" id="KW-0433">Leucine-rich repeat</keyword>
<sequence>MPVAPSTAGKVPSPAVGRRTLSVTKGGLKSSRPQSTRPSQSLRVSNVSQQTSPLGHTKKSTNEMNTSFLTPPRPPDPKLFIQAGTSGVRHLLPIHLTDNDCNGGVFSRSISRLRSRTPTTDLCNNIEMIRNVCISIKTLQHFDVSQNQLSNLPLDISLLTDLETLNCSHNQLTDMDDIFEQLQNLKELDLSFNLFKYLPNVIYTYKYLIRLNCEHNLITTIDNDLVNLKHLKFFVFDHNQLESIDTIDFGQMKKLEYIHIAHNRLIKFPRGLNQLHHLKNVNLSYNRLTSFPIDLLLVNTLDVLNLSHNLITKLPPMPVAYTRVSMIFSIDLSFNQLTKFYDYLLLIALKVDVSNNKIRTISNDLVKKLNNDLISSRELKINNNPLIQPAIPSEMLNENSSNTMNVLRMIRNCFDEQQIDANVRQGFKICIIGPKKSGKTSLANCLEEYMPITIDENDEGTQERIVHVHQYPLRLITINDQSATLKQPTPAPLPSSSATKTTTSSSAKIVELPKIQLQRFEMDTRKRKTPSTQISKQHVLVSNQPQLPLPSSLTAPPRPPVPTELIKILPVTLFDFNGSSDYYEHISPFIDTSALHLICIHAADFHQTTPSSIEDIFNSKFDISSSNTIIQLFQLLQLLCEKATKTRAIMILPVATCIDLYDQRSNEDKIKVLEKINNFFKFYLQYRTDRIKHEMDSIHSLHTISSSLSDRLKTYTSLLNINIQIESCQSISSLTFQGIDELNRTIQRCVLTQKSIFPYVDRILPTLWAETNQYIESLAELLPVPYLLWENYTDRVISKHGLAHLINDITFSLHDEGKILVLNEILTTDRVVFLRPSWLTDLLYNIFRYDMSTTCLDYEKNEIFSLTNLSESNFQTYKKEFLQYGLLHSDLLRSLWFGLLHKKEHFYHLWLTIMRFLLIAYPKMSKSQLKRIIHVQTPDPLLKGEKKSDRLIDIKQNPDVREEIKFDYAIVPYYLPLINQNEQQDEMKLFNNGLKTIITVRYTSQSLPLGVFHRFSVSAILRLNIIYKKHWNNFILGEHEEKDVRFLMETDHRTYIICHCGTNIVEQSLEEIWNVLMPILNHFEAMLTNLAPNNLFDRSVQCPHCKEFSFMGEWTTPKELQCIKMKACLLCGENVDTARLVQPNESKRRSEELLRRIRERHAKNTNKASDDVQQTTSTTTHLLVTPV</sequence>
<feature type="region of interest" description="Disordered" evidence="3">
    <location>
        <begin position="1"/>
        <end position="75"/>
    </location>
</feature>
<dbReference type="PANTHER" id="PTHR46652">
    <property type="entry name" value="LEUCINE-RICH REPEAT AND IQ DOMAIN-CONTAINING PROTEIN 1-RELATED"/>
    <property type="match status" value="1"/>
</dbReference>
<dbReference type="InterPro" id="IPR050836">
    <property type="entry name" value="SDS22/Internalin_LRR"/>
</dbReference>
<feature type="region of interest" description="Disordered" evidence="3">
    <location>
        <begin position="1161"/>
        <end position="1187"/>
    </location>
</feature>
<organism evidence="5 6">
    <name type="scientific">Rotaria sordida</name>
    <dbReference type="NCBI Taxonomy" id="392033"/>
    <lineage>
        <taxon>Eukaryota</taxon>
        <taxon>Metazoa</taxon>
        <taxon>Spiralia</taxon>
        <taxon>Gnathifera</taxon>
        <taxon>Rotifera</taxon>
        <taxon>Eurotatoria</taxon>
        <taxon>Bdelloidea</taxon>
        <taxon>Philodinida</taxon>
        <taxon>Philodinidae</taxon>
        <taxon>Rotaria</taxon>
    </lineage>
</organism>
<dbReference type="SMART" id="SM00369">
    <property type="entry name" value="LRR_TYP"/>
    <property type="match status" value="7"/>
</dbReference>
<dbReference type="InterPro" id="IPR003591">
    <property type="entry name" value="Leu-rich_rpt_typical-subtyp"/>
</dbReference>
<evidence type="ECO:0000313" key="4">
    <source>
        <dbReference type="EMBL" id="CAF0730166.1"/>
    </source>
</evidence>
<dbReference type="Gene3D" id="3.80.10.10">
    <property type="entry name" value="Ribonuclease Inhibitor"/>
    <property type="match status" value="1"/>
</dbReference>
<dbReference type="SUPFAM" id="SSF52058">
    <property type="entry name" value="L domain-like"/>
    <property type="match status" value="1"/>
</dbReference>
<dbReference type="PANTHER" id="PTHR46652:SF7">
    <property type="entry name" value="LEUCINE-RICH REPEAT AND IQ DOMAIN-CONTAINING PROTEIN 1"/>
    <property type="match status" value="1"/>
</dbReference>
<dbReference type="EMBL" id="CAJNOH010000004">
    <property type="protein sequence ID" value="CAF0730166.1"/>
    <property type="molecule type" value="Genomic_DNA"/>
</dbReference>
<evidence type="ECO:0000256" key="3">
    <source>
        <dbReference type="SAM" id="MobiDB-lite"/>
    </source>
</evidence>
<accession>A0A813N2C0</accession>
<evidence type="ECO:0000313" key="5">
    <source>
        <dbReference type="EMBL" id="CAF0731231.1"/>
    </source>
</evidence>
<dbReference type="InterPro" id="IPR032675">
    <property type="entry name" value="LRR_dom_sf"/>
</dbReference>
<evidence type="ECO:0000256" key="2">
    <source>
        <dbReference type="ARBA" id="ARBA00022737"/>
    </source>
</evidence>
<dbReference type="AlphaFoldDB" id="A0A813N2C0"/>
<proteinExistence type="predicted"/>
<feature type="compositionally biased region" description="Low complexity" evidence="3">
    <location>
        <begin position="1171"/>
        <end position="1187"/>
    </location>
</feature>
<feature type="region of interest" description="Disordered" evidence="3">
    <location>
        <begin position="485"/>
        <end position="505"/>
    </location>
</feature>
<feature type="compositionally biased region" description="Low complexity" evidence="3">
    <location>
        <begin position="494"/>
        <end position="505"/>
    </location>
</feature>
<dbReference type="InterPro" id="IPR025875">
    <property type="entry name" value="Leu-rich_rpt_4"/>
</dbReference>
<reference evidence="5" key="1">
    <citation type="submission" date="2021-02" db="EMBL/GenBank/DDBJ databases">
        <authorList>
            <person name="Nowell W R."/>
        </authorList>
    </citation>
    <scope>NUCLEOTIDE SEQUENCE</scope>
</reference>
<dbReference type="Proteomes" id="UP000663854">
    <property type="component" value="Unassembled WGS sequence"/>
</dbReference>
<keyword evidence="6" id="KW-1185">Reference proteome</keyword>
<dbReference type="InterPro" id="IPR001611">
    <property type="entry name" value="Leu-rich_rpt"/>
</dbReference>
<dbReference type="InterPro" id="IPR027417">
    <property type="entry name" value="P-loop_NTPase"/>
</dbReference>
<name>A0A813N2C0_9BILA</name>
<keyword evidence="2" id="KW-0677">Repeat</keyword>
<dbReference type="GO" id="GO:0009966">
    <property type="term" value="P:regulation of signal transduction"/>
    <property type="evidence" value="ECO:0007669"/>
    <property type="project" value="UniProtKB-ARBA"/>
</dbReference>
<evidence type="ECO:0000256" key="1">
    <source>
        <dbReference type="ARBA" id="ARBA00022614"/>
    </source>
</evidence>
<dbReference type="Proteomes" id="UP000663870">
    <property type="component" value="Unassembled WGS sequence"/>
</dbReference>
<dbReference type="SUPFAM" id="SSF52540">
    <property type="entry name" value="P-loop containing nucleoside triphosphate hydrolases"/>
    <property type="match status" value="1"/>
</dbReference>
<gene>
    <name evidence="5" type="ORF">JXQ802_LOCUS513</name>
    <name evidence="4" type="ORF">PYM288_LOCUS892</name>
</gene>
<protein>
    <submittedName>
        <fullName evidence="5">Uncharacterized protein</fullName>
    </submittedName>
</protein>
<comment type="caution">
    <text evidence="5">The sequence shown here is derived from an EMBL/GenBank/DDBJ whole genome shotgun (WGS) entry which is preliminary data.</text>
</comment>
<evidence type="ECO:0000313" key="6">
    <source>
        <dbReference type="Proteomes" id="UP000663870"/>
    </source>
</evidence>
<dbReference type="EMBL" id="CAJNOL010000005">
    <property type="protein sequence ID" value="CAF0731231.1"/>
    <property type="molecule type" value="Genomic_DNA"/>
</dbReference>
<dbReference type="Gene3D" id="3.40.50.300">
    <property type="entry name" value="P-loop containing nucleotide triphosphate hydrolases"/>
    <property type="match status" value="1"/>
</dbReference>